<comment type="subcellular location">
    <subcellularLocation>
        <location evidence="2">Membrane</location>
    </subcellularLocation>
</comment>
<comment type="catalytic activity">
    <reaction evidence="1">
        <text>GTP = 3',5'-cyclic GMP + diphosphate</text>
        <dbReference type="Rhea" id="RHEA:13665"/>
        <dbReference type="ChEBI" id="CHEBI:33019"/>
        <dbReference type="ChEBI" id="CHEBI:37565"/>
        <dbReference type="ChEBI" id="CHEBI:57746"/>
        <dbReference type="EC" id="4.6.1.2"/>
    </reaction>
</comment>
<sequence>YVANELKLGRPVPPKMFQSATVMFSDIVGFTTICSSSTPLEVVNMLNGIYKKFDDVIAKHHSYKVSSTQNNNEQERTRQWADRAL</sequence>
<dbReference type="GO" id="GO:0001653">
    <property type="term" value="F:peptide receptor activity"/>
    <property type="evidence" value="ECO:0007669"/>
    <property type="project" value="TreeGrafter"/>
</dbReference>
<protein>
    <recommendedName>
        <fullName evidence="10">Guanylate cyclase domain-containing protein</fullName>
    </recommendedName>
</protein>
<dbReference type="AlphaFoldDB" id="A0A2G9TBI7"/>
<dbReference type="GO" id="GO:0007168">
    <property type="term" value="P:receptor guanylyl cyclase signaling pathway"/>
    <property type="evidence" value="ECO:0007669"/>
    <property type="project" value="TreeGrafter"/>
</dbReference>
<keyword evidence="6" id="KW-0472">Membrane</keyword>
<gene>
    <name evidence="11" type="ORF">TELCIR_23713</name>
</gene>
<proteinExistence type="predicted"/>
<evidence type="ECO:0000313" key="11">
    <source>
        <dbReference type="EMBL" id="PIO54912.1"/>
    </source>
</evidence>
<dbReference type="PROSITE" id="PS50125">
    <property type="entry name" value="GUANYLATE_CYCLASE_2"/>
    <property type="match status" value="1"/>
</dbReference>
<name>A0A2G9TBI7_TELCI</name>
<accession>A0A2G9TBI7</accession>
<keyword evidence="7" id="KW-0325">Glycoprotein</keyword>
<feature type="domain" description="Guanylate cyclase" evidence="10">
    <location>
        <begin position="21"/>
        <end position="67"/>
    </location>
</feature>
<keyword evidence="12" id="KW-1185">Reference proteome</keyword>
<dbReference type="InterPro" id="IPR050401">
    <property type="entry name" value="Cyclic_nucleotide_synthase"/>
</dbReference>
<organism evidence="11 12">
    <name type="scientific">Teladorsagia circumcincta</name>
    <name type="common">Brown stomach worm</name>
    <name type="synonym">Ostertagia circumcincta</name>
    <dbReference type="NCBI Taxonomy" id="45464"/>
    <lineage>
        <taxon>Eukaryota</taxon>
        <taxon>Metazoa</taxon>
        <taxon>Ecdysozoa</taxon>
        <taxon>Nematoda</taxon>
        <taxon>Chromadorea</taxon>
        <taxon>Rhabditida</taxon>
        <taxon>Rhabditina</taxon>
        <taxon>Rhabditomorpha</taxon>
        <taxon>Strongyloidea</taxon>
        <taxon>Trichostrongylidae</taxon>
        <taxon>Teladorsagia</taxon>
    </lineage>
</organism>
<evidence type="ECO:0000256" key="5">
    <source>
        <dbReference type="ARBA" id="ARBA00022989"/>
    </source>
</evidence>
<dbReference type="CDD" id="cd07302">
    <property type="entry name" value="CHD"/>
    <property type="match status" value="1"/>
</dbReference>
<evidence type="ECO:0000259" key="10">
    <source>
        <dbReference type="PROSITE" id="PS50125"/>
    </source>
</evidence>
<dbReference type="Pfam" id="PF00211">
    <property type="entry name" value="Guanylate_cyc"/>
    <property type="match status" value="1"/>
</dbReference>
<dbReference type="Gene3D" id="3.30.70.1230">
    <property type="entry name" value="Nucleotide cyclase"/>
    <property type="match status" value="1"/>
</dbReference>
<dbReference type="GO" id="GO:0004383">
    <property type="term" value="F:guanylate cyclase activity"/>
    <property type="evidence" value="ECO:0007669"/>
    <property type="project" value="UniProtKB-EC"/>
</dbReference>
<reference evidence="11 12" key="1">
    <citation type="submission" date="2015-09" db="EMBL/GenBank/DDBJ databases">
        <title>Draft genome of the parasitic nematode Teladorsagia circumcincta isolate WARC Sus (inbred).</title>
        <authorList>
            <person name="Mitreva M."/>
        </authorList>
    </citation>
    <scope>NUCLEOTIDE SEQUENCE [LARGE SCALE GENOMIC DNA]</scope>
    <source>
        <strain evidence="11 12">S</strain>
    </source>
</reference>
<evidence type="ECO:0000256" key="2">
    <source>
        <dbReference type="ARBA" id="ARBA00004370"/>
    </source>
</evidence>
<evidence type="ECO:0000256" key="3">
    <source>
        <dbReference type="ARBA" id="ARBA00022692"/>
    </source>
</evidence>
<dbReference type="PANTHER" id="PTHR11920">
    <property type="entry name" value="GUANYLYL CYCLASE"/>
    <property type="match status" value="1"/>
</dbReference>
<evidence type="ECO:0000256" key="4">
    <source>
        <dbReference type="ARBA" id="ARBA00022741"/>
    </source>
</evidence>
<feature type="non-terminal residue" evidence="11">
    <location>
        <position position="1"/>
    </location>
</feature>
<keyword evidence="3" id="KW-0812">Transmembrane</keyword>
<feature type="compositionally biased region" description="Basic and acidic residues" evidence="9">
    <location>
        <begin position="73"/>
        <end position="85"/>
    </location>
</feature>
<dbReference type="OrthoDB" id="5841711at2759"/>
<feature type="region of interest" description="Disordered" evidence="9">
    <location>
        <begin position="64"/>
        <end position="85"/>
    </location>
</feature>
<dbReference type="InterPro" id="IPR029787">
    <property type="entry name" value="Nucleotide_cyclase"/>
</dbReference>
<keyword evidence="8" id="KW-0456">Lyase</keyword>
<evidence type="ECO:0000256" key="8">
    <source>
        <dbReference type="ARBA" id="ARBA00023239"/>
    </source>
</evidence>
<evidence type="ECO:0000256" key="6">
    <source>
        <dbReference type="ARBA" id="ARBA00023136"/>
    </source>
</evidence>
<dbReference type="PANTHER" id="PTHR11920:SF498">
    <property type="entry name" value="RECEPTOR-TYPE GUANYLATE CYCLASE GCY-8"/>
    <property type="match status" value="1"/>
</dbReference>
<evidence type="ECO:0000256" key="9">
    <source>
        <dbReference type="SAM" id="MobiDB-lite"/>
    </source>
</evidence>
<dbReference type="Proteomes" id="UP000230423">
    <property type="component" value="Unassembled WGS sequence"/>
</dbReference>
<dbReference type="SUPFAM" id="SSF55073">
    <property type="entry name" value="Nucleotide cyclase"/>
    <property type="match status" value="1"/>
</dbReference>
<evidence type="ECO:0000256" key="1">
    <source>
        <dbReference type="ARBA" id="ARBA00001436"/>
    </source>
</evidence>
<dbReference type="GO" id="GO:0005886">
    <property type="term" value="C:plasma membrane"/>
    <property type="evidence" value="ECO:0007669"/>
    <property type="project" value="TreeGrafter"/>
</dbReference>
<evidence type="ECO:0000313" key="12">
    <source>
        <dbReference type="Proteomes" id="UP000230423"/>
    </source>
</evidence>
<dbReference type="EMBL" id="KZ391008">
    <property type="protein sequence ID" value="PIO54912.1"/>
    <property type="molecule type" value="Genomic_DNA"/>
</dbReference>
<dbReference type="GO" id="GO:0000166">
    <property type="term" value="F:nucleotide binding"/>
    <property type="evidence" value="ECO:0007669"/>
    <property type="project" value="UniProtKB-KW"/>
</dbReference>
<keyword evidence="4" id="KW-0547">Nucleotide-binding</keyword>
<dbReference type="GO" id="GO:0035556">
    <property type="term" value="P:intracellular signal transduction"/>
    <property type="evidence" value="ECO:0007669"/>
    <property type="project" value="InterPro"/>
</dbReference>
<dbReference type="GO" id="GO:0004016">
    <property type="term" value="F:adenylate cyclase activity"/>
    <property type="evidence" value="ECO:0007669"/>
    <property type="project" value="TreeGrafter"/>
</dbReference>
<dbReference type="InterPro" id="IPR001054">
    <property type="entry name" value="A/G_cyclase"/>
</dbReference>
<evidence type="ECO:0000256" key="7">
    <source>
        <dbReference type="ARBA" id="ARBA00023180"/>
    </source>
</evidence>
<keyword evidence="5" id="KW-1133">Transmembrane helix</keyword>